<dbReference type="Gene3D" id="2.30.110.10">
    <property type="entry name" value="Electron Transport, Fmn-binding Protein, Chain A"/>
    <property type="match status" value="1"/>
</dbReference>
<evidence type="ECO:0000313" key="2">
    <source>
        <dbReference type="EMBL" id="MDR6532746.1"/>
    </source>
</evidence>
<evidence type="ECO:0000259" key="1">
    <source>
        <dbReference type="SMART" id="SM00903"/>
    </source>
</evidence>
<accession>A0ABU1N2R9</accession>
<dbReference type="PANTHER" id="PTHR43812:SF2">
    <property type="entry name" value="FLAVIN REDUCTASE LIKE DOMAIN-CONTAINING PROTEIN"/>
    <property type="match status" value="1"/>
</dbReference>
<comment type="caution">
    <text evidence="2">The sequence shown here is derived from an EMBL/GenBank/DDBJ whole genome shotgun (WGS) entry which is preliminary data.</text>
</comment>
<dbReference type="Pfam" id="PF01613">
    <property type="entry name" value="Flavin_Reduct"/>
    <property type="match status" value="1"/>
</dbReference>
<evidence type="ECO:0000313" key="3">
    <source>
        <dbReference type="Proteomes" id="UP001262754"/>
    </source>
</evidence>
<feature type="domain" description="Flavin reductase like" evidence="1">
    <location>
        <begin position="22"/>
        <end position="175"/>
    </location>
</feature>
<dbReference type="Proteomes" id="UP001262754">
    <property type="component" value="Unassembled WGS sequence"/>
</dbReference>
<dbReference type="RefSeq" id="WP_310033361.1">
    <property type="nucleotide sequence ID" value="NZ_JAVDRL010000010.1"/>
</dbReference>
<organism evidence="2 3">
    <name type="scientific">Caulobacter rhizosphaerae</name>
    <dbReference type="NCBI Taxonomy" id="2010972"/>
    <lineage>
        <taxon>Bacteria</taxon>
        <taxon>Pseudomonadati</taxon>
        <taxon>Pseudomonadota</taxon>
        <taxon>Alphaproteobacteria</taxon>
        <taxon>Caulobacterales</taxon>
        <taxon>Caulobacteraceae</taxon>
        <taxon>Caulobacter</taxon>
    </lineage>
</organism>
<name>A0ABU1N2R9_9CAUL</name>
<dbReference type="SMART" id="SM00903">
    <property type="entry name" value="Flavin_Reduct"/>
    <property type="match status" value="1"/>
</dbReference>
<dbReference type="EMBL" id="JAVDRL010000010">
    <property type="protein sequence ID" value="MDR6532746.1"/>
    <property type="molecule type" value="Genomic_DNA"/>
</dbReference>
<dbReference type="PANTHER" id="PTHR43812">
    <property type="entry name" value="BLR2425 PROTEIN"/>
    <property type="match status" value="1"/>
</dbReference>
<sequence length="205" mass="22006">MTAIHSYDPKAGHGLRHDPLNAIVAPRPIGWISTVSAAGVRNLAPYSFFNAFNYKPPIIGFSSTGWKDSVRNIEETGQFVWNLATRPLAQAVNATSAMVPEHVDEFALAGLTAAPSQRVAAPRVAESPVAFECRLTQIVRFNDAEGAPVDAWLTLGEVVMVHIDQALLVDGVYDTVAAQPILRGGGAGDYFGIDEAGKFQMFRPG</sequence>
<dbReference type="SUPFAM" id="SSF50475">
    <property type="entry name" value="FMN-binding split barrel"/>
    <property type="match status" value="1"/>
</dbReference>
<dbReference type="InterPro" id="IPR002563">
    <property type="entry name" value="Flavin_Rdtase-like_dom"/>
</dbReference>
<protein>
    <submittedName>
        <fullName evidence="2">Flavin reductase (DIM6/NTAB) family NADH-FMN oxidoreductase RutF</fullName>
    </submittedName>
</protein>
<keyword evidence="3" id="KW-1185">Reference proteome</keyword>
<reference evidence="2 3" key="1">
    <citation type="submission" date="2023-07" db="EMBL/GenBank/DDBJ databases">
        <title>Sorghum-associated microbial communities from plants grown in Nebraska, USA.</title>
        <authorList>
            <person name="Schachtman D."/>
        </authorList>
    </citation>
    <scope>NUCLEOTIDE SEQUENCE [LARGE SCALE GENOMIC DNA]</scope>
    <source>
        <strain evidence="2 3">DS2154</strain>
    </source>
</reference>
<proteinExistence type="predicted"/>
<dbReference type="InterPro" id="IPR012349">
    <property type="entry name" value="Split_barrel_FMN-bd"/>
</dbReference>
<gene>
    <name evidence="2" type="ORF">J2800_003506</name>
</gene>